<reference evidence="2" key="1">
    <citation type="journal article" date="2019" name="Plant Biotechnol. J.">
        <title>Genome sequencing of the Australian wild diploid species Gossypium australe highlights disease resistance and delayed gland morphogenesis.</title>
        <authorList>
            <person name="Cai Y."/>
            <person name="Cai X."/>
            <person name="Wang Q."/>
            <person name="Wang P."/>
            <person name="Zhang Y."/>
            <person name="Cai C."/>
            <person name="Xu Y."/>
            <person name="Wang K."/>
            <person name="Zhou Z."/>
            <person name="Wang C."/>
            <person name="Geng S."/>
            <person name="Li B."/>
            <person name="Dong Q."/>
            <person name="Hou Y."/>
            <person name="Wang H."/>
            <person name="Ai P."/>
            <person name="Liu Z."/>
            <person name="Yi F."/>
            <person name="Sun M."/>
            <person name="An G."/>
            <person name="Cheng J."/>
            <person name="Zhang Y."/>
            <person name="Shi Q."/>
            <person name="Xie Y."/>
            <person name="Shi X."/>
            <person name="Chang Y."/>
            <person name="Huang F."/>
            <person name="Chen Y."/>
            <person name="Hong S."/>
            <person name="Mi L."/>
            <person name="Sun Q."/>
            <person name="Zhang L."/>
            <person name="Zhou B."/>
            <person name="Peng R."/>
            <person name="Zhang X."/>
            <person name="Liu F."/>
        </authorList>
    </citation>
    <scope>NUCLEOTIDE SEQUENCE [LARGE SCALE GENOMIC DNA]</scope>
    <source>
        <strain evidence="2">cv. PA1801</strain>
    </source>
</reference>
<comment type="caution">
    <text evidence="1">The sequence shown here is derived from an EMBL/GenBank/DDBJ whole genome shotgun (WGS) entry which is preliminary data.</text>
</comment>
<dbReference type="Proteomes" id="UP000325315">
    <property type="component" value="Unassembled WGS sequence"/>
</dbReference>
<gene>
    <name evidence="1" type="ORF">EPI10_033776</name>
</gene>
<dbReference type="EMBL" id="SMMG02000001">
    <property type="protein sequence ID" value="KAA3490288.1"/>
    <property type="molecule type" value="Genomic_DNA"/>
</dbReference>
<dbReference type="OrthoDB" id="2019080at2759"/>
<proteinExistence type="predicted"/>
<name>A0A5B6X8N9_9ROSI</name>
<evidence type="ECO:0000313" key="2">
    <source>
        <dbReference type="Proteomes" id="UP000325315"/>
    </source>
</evidence>
<dbReference type="PANTHER" id="PTHR34118">
    <property type="entry name" value="NF-KAPPA-B INHIBITOR-LIKE PROTEIN-RELATED"/>
    <property type="match status" value="1"/>
</dbReference>
<protein>
    <submittedName>
        <fullName evidence="1">Glutamyl-tRNA reductase</fullName>
    </submittedName>
</protein>
<dbReference type="PANTHER" id="PTHR34118:SF1">
    <property type="entry name" value="NF-KAPPA-B INHIBITOR-LIKE PROTEIN"/>
    <property type="match status" value="1"/>
</dbReference>
<accession>A0A5B6X8N9</accession>
<dbReference type="AlphaFoldDB" id="A0A5B6X8N9"/>
<evidence type="ECO:0000313" key="1">
    <source>
        <dbReference type="EMBL" id="KAA3490288.1"/>
    </source>
</evidence>
<sequence length="347" mass="39136">MDTLSGFAFITNCNTSSCTRFSLLPRHQRPPLSRRNPTVYVLKTSSSSVSESVEENVLEMFFKDREVNGDFVSKVSDMLWQREVLKVVDTDASEPAGTAEQSQQVIESDDDSGFLKLSRTQEWLLGDNSAPRNKKAIAKVCFFILPCPRLSFCPMLSMLVLQDDSERRKKLNLLKYEAVCYSSEFSLKRELTLLSVGIGTACSGYCLIVLSFQAAVSYAIGVLFSCLYLQLLYQHADSLSEEMVPQIFKQKKSKKIGIRSEDLQDFFERTIKGSGIALSSPRLVIPAAVYGLWIVSHKFLANDFFDFQLVPAMLGMFAYKAAALVQVYRDNEDLQFVFPENEEQSNK</sequence>
<organism evidence="1 2">
    <name type="scientific">Gossypium australe</name>
    <dbReference type="NCBI Taxonomy" id="47621"/>
    <lineage>
        <taxon>Eukaryota</taxon>
        <taxon>Viridiplantae</taxon>
        <taxon>Streptophyta</taxon>
        <taxon>Embryophyta</taxon>
        <taxon>Tracheophyta</taxon>
        <taxon>Spermatophyta</taxon>
        <taxon>Magnoliopsida</taxon>
        <taxon>eudicotyledons</taxon>
        <taxon>Gunneridae</taxon>
        <taxon>Pentapetalae</taxon>
        <taxon>rosids</taxon>
        <taxon>malvids</taxon>
        <taxon>Malvales</taxon>
        <taxon>Malvaceae</taxon>
        <taxon>Malvoideae</taxon>
        <taxon>Gossypium</taxon>
    </lineage>
</organism>
<keyword evidence="2" id="KW-1185">Reference proteome</keyword>